<dbReference type="InterPro" id="IPR036869">
    <property type="entry name" value="J_dom_sf"/>
</dbReference>
<feature type="domain" description="CR-type" evidence="10">
    <location>
        <begin position="122"/>
        <end position="206"/>
    </location>
</feature>
<dbReference type="InterPro" id="IPR001305">
    <property type="entry name" value="HSP_DnaJ_Cys-rich_dom"/>
</dbReference>
<dbReference type="InterPro" id="IPR036410">
    <property type="entry name" value="HSP_DnaJ_Cys-rich_dom_sf"/>
</dbReference>
<dbReference type="GO" id="GO:0005737">
    <property type="term" value="C:cytoplasm"/>
    <property type="evidence" value="ECO:0000318"/>
    <property type="project" value="GO_Central"/>
</dbReference>
<dbReference type="GO" id="GO:0051087">
    <property type="term" value="F:protein-folding chaperone binding"/>
    <property type="evidence" value="ECO:0000318"/>
    <property type="project" value="GO_Central"/>
</dbReference>
<feature type="domain" description="J" evidence="9">
    <location>
        <begin position="6"/>
        <end position="68"/>
    </location>
</feature>
<dbReference type="GO" id="GO:0042026">
    <property type="term" value="P:protein refolding"/>
    <property type="evidence" value="ECO:0000318"/>
    <property type="project" value="GO_Central"/>
</dbReference>
<evidence type="ECO:0000259" key="10">
    <source>
        <dbReference type="PROSITE" id="PS51188"/>
    </source>
</evidence>
<evidence type="ECO:0000256" key="3">
    <source>
        <dbReference type="ARBA" id="ARBA00022771"/>
    </source>
</evidence>
<dbReference type="GO" id="GO:0030544">
    <property type="term" value="F:Hsp70 protein binding"/>
    <property type="evidence" value="ECO:0007669"/>
    <property type="project" value="InterPro"/>
</dbReference>
<evidence type="ECO:0000256" key="6">
    <source>
        <dbReference type="ARBA" id="ARBA00023289"/>
    </source>
</evidence>
<evidence type="ECO:0000256" key="8">
    <source>
        <dbReference type="SAM" id="MobiDB-lite"/>
    </source>
</evidence>
<reference evidence="12" key="1">
    <citation type="submission" date="2025-08" db="UniProtKB">
        <authorList>
            <consortium name="RefSeq"/>
        </authorList>
    </citation>
    <scope>IDENTIFICATION</scope>
    <source>
        <strain evidence="12">J_2021</strain>
        <tissue evidence="12">Erythrocytes</tissue>
    </source>
</reference>
<dbReference type="CDD" id="cd10747">
    <property type="entry name" value="DnaJ_C"/>
    <property type="match status" value="1"/>
</dbReference>
<dbReference type="Pfam" id="PF00684">
    <property type="entry name" value="DnaJ_CXXCXGXG"/>
    <property type="match status" value="1"/>
</dbReference>
<dbReference type="PROSITE" id="PS51188">
    <property type="entry name" value="ZF_CR"/>
    <property type="match status" value="1"/>
</dbReference>
<dbReference type="FunFam" id="2.60.260.20:FF:000003">
    <property type="entry name" value="DnaJ subfamily A member 2"/>
    <property type="match status" value="1"/>
</dbReference>
<dbReference type="SMART" id="SM00271">
    <property type="entry name" value="DnaJ"/>
    <property type="match status" value="1"/>
</dbReference>
<evidence type="ECO:0000256" key="4">
    <source>
        <dbReference type="ARBA" id="ARBA00022833"/>
    </source>
</evidence>
<dbReference type="InterPro" id="IPR008971">
    <property type="entry name" value="HSP40/DnaJ_pept-bd"/>
</dbReference>
<feature type="zinc finger region" description="CR-type" evidence="7">
    <location>
        <begin position="122"/>
        <end position="206"/>
    </location>
</feature>
<dbReference type="Gene3D" id="2.10.230.10">
    <property type="entry name" value="Heat shock protein DnaJ, cysteine-rich domain"/>
    <property type="match status" value="1"/>
</dbReference>
<evidence type="ECO:0000256" key="7">
    <source>
        <dbReference type="PROSITE-ProRule" id="PRU00546"/>
    </source>
</evidence>
<keyword evidence="5" id="KW-0143">Chaperone</keyword>
<dbReference type="GO" id="GO:0008270">
    <property type="term" value="F:zinc ion binding"/>
    <property type="evidence" value="ECO:0007669"/>
    <property type="project" value="UniProtKB-KW"/>
</dbReference>
<evidence type="ECO:0000259" key="9">
    <source>
        <dbReference type="PROSITE" id="PS50076"/>
    </source>
</evidence>
<keyword evidence="3 7" id="KW-0863">Zinc-finger</keyword>
<keyword evidence="4 7" id="KW-0862">Zinc</keyword>
<dbReference type="InterPro" id="IPR044713">
    <property type="entry name" value="DNJA1/2-like"/>
</dbReference>
<keyword evidence="6" id="KW-0449">Lipoprotein</keyword>
<dbReference type="GeneID" id="121399461"/>
<dbReference type="PANTHER" id="PTHR43888">
    <property type="entry name" value="DNAJ-LIKE-2, ISOFORM A-RELATED"/>
    <property type="match status" value="1"/>
</dbReference>
<dbReference type="InterPro" id="IPR002939">
    <property type="entry name" value="DnaJ_C"/>
</dbReference>
<protein>
    <submittedName>
        <fullName evidence="12">DnaJ homolog subfamily A member 4-like isoform X2</fullName>
    </submittedName>
</protein>
<dbReference type="InterPro" id="IPR001623">
    <property type="entry name" value="DnaJ_domain"/>
</dbReference>
<dbReference type="AlphaFoldDB" id="A0A8J1M515"/>
<gene>
    <name evidence="12" type="primary">LOC121399461</name>
</gene>
<dbReference type="SUPFAM" id="SSF46565">
    <property type="entry name" value="Chaperone J-domain"/>
    <property type="match status" value="1"/>
</dbReference>
<keyword evidence="11" id="KW-1185">Reference proteome</keyword>
<dbReference type="PRINTS" id="PR00625">
    <property type="entry name" value="JDOMAIN"/>
</dbReference>
<dbReference type="SUPFAM" id="SSF57938">
    <property type="entry name" value="DnaJ/Hsp40 cysteine-rich domain"/>
    <property type="match status" value="1"/>
</dbReference>
<dbReference type="FunFam" id="1.10.287.110:FF:000014">
    <property type="entry name" value="dnaJ homolog subfamily A member 1"/>
    <property type="match status" value="1"/>
</dbReference>
<evidence type="ECO:0000313" key="11">
    <source>
        <dbReference type="Proteomes" id="UP000186698"/>
    </source>
</evidence>
<name>A0A8J1M515_XENLA</name>
<accession>A0A8J1M515</accession>
<proteinExistence type="predicted"/>
<keyword evidence="2" id="KW-0677">Repeat</keyword>
<evidence type="ECO:0000313" key="12">
    <source>
        <dbReference type="RefSeq" id="XP_041436145.1"/>
    </source>
</evidence>
<dbReference type="Pfam" id="PF01556">
    <property type="entry name" value="DnaJ_C"/>
    <property type="match status" value="1"/>
</dbReference>
<dbReference type="RefSeq" id="XP_041436145.1">
    <property type="nucleotide sequence ID" value="XM_041580211.1"/>
</dbReference>
<dbReference type="FunFam" id="2.10.230.10:FF:000001">
    <property type="entry name" value="DnaJ subfamily A member 2"/>
    <property type="match status" value="1"/>
</dbReference>
<dbReference type="GO" id="GO:0051082">
    <property type="term" value="F:unfolded protein binding"/>
    <property type="evidence" value="ECO:0007669"/>
    <property type="project" value="InterPro"/>
</dbReference>
<dbReference type="Gene3D" id="1.10.287.110">
    <property type="entry name" value="DnaJ domain"/>
    <property type="match status" value="1"/>
</dbReference>
<dbReference type="Gene3D" id="2.60.260.20">
    <property type="entry name" value="Urease metallochaperone UreE, N-terminal domain"/>
    <property type="match status" value="2"/>
</dbReference>
<sequence>MVKEKAYYDTLGVKPNAMTEEIKNSYQRLAVKYHPDKKPNEGEKFKLISQAYEVLSDPKKRDLYDRGGEQAIKEGGMGEGNFSSPTDIFDKFFGVGSCMNKEKRGKDKFHQLSVSLNDLYNGTSRKITQHKYVICKKCEGRGGKKGIVEKCTWCKGCGVLVLVHQIIPGIEEQRESICFNCGGEGKQINVKDRCKKCSGNKVIHDNQILEVHVNKGMKHGQKFVFTGEGDQKPGVETGDVVLVLNQKEYATYQRQDDNLMMKMEIKLVEALCGFKKPIETMDGRVLLITSYPGEVIKHGHLKNILNEGMPLQRDPTEKGLLIIQFIVTFPHNQWLPVKKLSFLEALLPPREKEEMITDDMKVVELEREPYRKYRGAAYQEDDGTRDGVQCQTS</sequence>
<keyword evidence="6" id="KW-0636">Prenylation</keyword>
<dbReference type="CDD" id="cd06257">
    <property type="entry name" value="DnaJ"/>
    <property type="match status" value="1"/>
</dbReference>
<evidence type="ECO:0000256" key="1">
    <source>
        <dbReference type="ARBA" id="ARBA00022723"/>
    </source>
</evidence>
<organism evidence="11 12">
    <name type="scientific">Xenopus laevis</name>
    <name type="common">African clawed frog</name>
    <dbReference type="NCBI Taxonomy" id="8355"/>
    <lineage>
        <taxon>Eukaryota</taxon>
        <taxon>Metazoa</taxon>
        <taxon>Chordata</taxon>
        <taxon>Craniata</taxon>
        <taxon>Vertebrata</taxon>
        <taxon>Euteleostomi</taxon>
        <taxon>Amphibia</taxon>
        <taxon>Batrachia</taxon>
        <taxon>Anura</taxon>
        <taxon>Pipoidea</taxon>
        <taxon>Pipidae</taxon>
        <taxon>Xenopodinae</taxon>
        <taxon>Xenopus</taxon>
        <taxon>Xenopus</taxon>
    </lineage>
</organism>
<dbReference type="SUPFAM" id="SSF49493">
    <property type="entry name" value="HSP40/DnaJ peptide-binding domain"/>
    <property type="match status" value="2"/>
</dbReference>
<evidence type="ECO:0000256" key="5">
    <source>
        <dbReference type="ARBA" id="ARBA00023186"/>
    </source>
</evidence>
<dbReference type="PROSITE" id="PS00636">
    <property type="entry name" value="DNAJ_1"/>
    <property type="match status" value="1"/>
</dbReference>
<keyword evidence="1 7" id="KW-0479">Metal-binding</keyword>
<dbReference type="Proteomes" id="UP000186698">
    <property type="component" value="Chromosome 1S"/>
</dbReference>
<dbReference type="PROSITE" id="PS50076">
    <property type="entry name" value="DNAJ_2"/>
    <property type="match status" value="1"/>
</dbReference>
<evidence type="ECO:0000256" key="2">
    <source>
        <dbReference type="ARBA" id="ARBA00022737"/>
    </source>
</evidence>
<dbReference type="OrthoDB" id="550424at2759"/>
<dbReference type="GO" id="GO:0005829">
    <property type="term" value="C:cytosol"/>
    <property type="evidence" value="ECO:0000318"/>
    <property type="project" value="GO_Central"/>
</dbReference>
<dbReference type="CDD" id="cd10719">
    <property type="entry name" value="DnaJ_zf"/>
    <property type="match status" value="1"/>
</dbReference>
<feature type="region of interest" description="Disordered" evidence="8">
    <location>
        <begin position="374"/>
        <end position="393"/>
    </location>
</feature>
<dbReference type="InterPro" id="IPR018253">
    <property type="entry name" value="DnaJ_domain_CS"/>
</dbReference>
<dbReference type="Pfam" id="PF00226">
    <property type="entry name" value="DnaJ"/>
    <property type="match status" value="1"/>
</dbReference>